<comment type="cofactor">
    <cofactor evidence="2">
        <name>FAD</name>
        <dbReference type="ChEBI" id="CHEBI:57692"/>
    </cofactor>
</comment>
<comment type="caution">
    <text evidence="4">The sequence shown here is derived from an EMBL/GenBank/DDBJ whole genome shotgun (WGS) entry which is preliminary data.</text>
</comment>
<dbReference type="GeneID" id="31000747"/>
<dbReference type="PANTHER" id="PTHR11552">
    <property type="entry name" value="GLUCOSE-METHANOL-CHOLINE GMC OXIDOREDUCTASE"/>
    <property type="match status" value="1"/>
</dbReference>
<name>A0A225B177_TALAT</name>
<sequence length="540" mass="58088">MTTQTDYDYVICGGGHAGCVLASRLSQAGHSVILIEAGPEDYSEQIMSATGAPHLLGSSFEYNVYTTKQPGFGDRSVPNHGGKLLSGSTGVNFGLWTRGHSVDYDVWAEAVGDERWSYKNMLPYFKKVETHYDPNGNPALHGFTGPISTTAGARTYPLRETIRTAFASAGLEYNPDTNSGNPLGFGKFTENWRNGQRQPAGKAYDLSRAVVLTDSVVACILFEGDEQKTAVGVSLTNGSQYRAEKEVIVSCGALKTPQLLMLSGIGPESELSKHNIKPIAKLPVGENFHDHVAASIFWKLKDPERGLSLGSPLFNKPEFRHGNPMEWIATITTPREKLVTAAAADKIDAQDPYLSKGPRANAEVFVCYGPIGSYGSGFHLVPDGTVIATPTVLLLPTSRGKLALADTNPLSNPILDAHYLQTETDREAMRTGVRLCLKIMETEAAREIVEGEIPPPGYPTISSTSTNAEIDRRVGIMGNTFFQNAGTASMGAVVDTQCRVKGVNNLRVCDASVIPTPIAGHYQAPMYAFAEAAADIILGE</sequence>
<dbReference type="STRING" id="1441469.A0A225B177"/>
<dbReference type="InterPro" id="IPR036188">
    <property type="entry name" value="FAD/NAD-bd_sf"/>
</dbReference>
<evidence type="ECO:0000256" key="2">
    <source>
        <dbReference type="PIRSR" id="PIRSR000137-2"/>
    </source>
</evidence>
<dbReference type="GO" id="GO:0016614">
    <property type="term" value="F:oxidoreductase activity, acting on CH-OH group of donors"/>
    <property type="evidence" value="ECO:0007669"/>
    <property type="project" value="InterPro"/>
</dbReference>
<feature type="domain" description="Glucose-methanol-choline oxidoreductase N-terminal" evidence="3">
    <location>
        <begin position="252"/>
        <end position="266"/>
    </location>
</feature>
<evidence type="ECO:0000313" key="4">
    <source>
        <dbReference type="EMBL" id="OKL64464.1"/>
    </source>
</evidence>
<dbReference type="SUPFAM" id="SSF54373">
    <property type="entry name" value="FAD-linked reductases, C-terminal domain"/>
    <property type="match status" value="1"/>
</dbReference>
<keyword evidence="5" id="KW-1185">Reference proteome</keyword>
<evidence type="ECO:0000256" key="1">
    <source>
        <dbReference type="ARBA" id="ARBA00010790"/>
    </source>
</evidence>
<dbReference type="PROSITE" id="PS00624">
    <property type="entry name" value="GMC_OXRED_2"/>
    <property type="match status" value="1"/>
</dbReference>
<dbReference type="GO" id="GO:0050660">
    <property type="term" value="F:flavin adenine dinucleotide binding"/>
    <property type="evidence" value="ECO:0007669"/>
    <property type="project" value="InterPro"/>
</dbReference>
<dbReference type="OrthoDB" id="269227at2759"/>
<feature type="binding site" evidence="2">
    <location>
        <position position="217"/>
    </location>
    <ligand>
        <name>FAD</name>
        <dbReference type="ChEBI" id="CHEBI:57692"/>
    </ligand>
</feature>
<dbReference type="Gene3D" id="3.30.560.10">
    <property type="entry name" value="Glucose Oxidase, domain 3"/>
    <property type="match status" value="1"/>
</dbReference>
<dbReference type="Pfam" id="PF00732">
    <property type="entry name" value="GMC_oxred_N"/>
    <property type="match status" value="1"/>
</dbReference>
<dbReference type="Gene3D" id="3.50.50.60">
    <property type="entry name" value="FAD/NAD(P)-binding domain"/>
    <property type="match status" value="1"/>
</dbReference>
<dbReference type="InterPro" id="IPR012132">
    <property type="entry name" value="GMC_OxRdtase"/>
</dbReference>
<evidence type="ECO:0000313" key="5">
    <source>
        <dbReference type="Proteomes" id="UP000214365"/>
    </source>
</evidence>
<dbReference type="InterPro" id="IPR007867">
    <property type="entry name" value="GMC_OxRtase_C"/>
</dbReference>
<dbReference type="Proteomes" id="UP000214365">
    <property type="component" value="Unassembled WGS sequence"/>
</dbReference>
<protein>
    <recommendedName>
        <fullName evidence="3">Glucose-methanol-choline oxidoreductase N-terminal domain-containing protein</fullName>
    </recommendedName>
</protein>
<dbReference type="InterPro" id="IPR000172">
    <property type="entry name" value="GMC_OxRdtase_N"/>
</dbReference>
<reference evidence="4 5" key="1">
    <citation type="submission" date="2015-06" db="EMBL/GenBank/DDBJ databases">
        <title>Talaromyces atroroseus IBT 11181 draft genome.</title>
        <authorList>
            <person name="Rasmussen K.B."/>
            <person name="Rasmussen S."/>
            <person name="Petersen B."/>
            <person name="Sicheritz-Ponten T."/>
            <person name="Mortensen U.H."/>
            <person name="Thrane U."/>
        </authorList>
    </citation>
    <scope>NUCLEOTIDE SEQUENCE [LARGE SCALE GENOMIC DNA]</scope>
    <source>
        <strain evidence="4 5">IBT 11181</strain>
    </source>
</reference>
<dbReference type="Pfam" id="PF05199">
    <property type="entry name" value="GMC_oxred_C"/>
    <property type="match status" value="1"/>
</dbReference>
<dbReference type="PIRSF" id="PIRSF000137">
    <property type="entry name" value="Alcohol_oxidase"/>
    <property type="match status" value="1"/>
</dbReference>
<accession>A0A225B177</accession>
<dbReference type="AlphaFoldDB" id="A0A225B177"/>
<evidence type="ECO:0000259" key="3">
    <source>
        <dbReference type="PROSITE" id="PS00624"/>
    </source>
</evidence>
<keyword evidence="2" id="KW-0274">FAD</keyword>
<gene>
    <name evidence="4" type="ORF">UA08_00992</name>
</gene>
<dbReference type="PANTHER" id="PTHR11552:SF123">
    <property type="entry name" value="GMC OXIDOREDUCTASE (AFU_ORTHOLOGUE AFUA_2G01770)-RELATED"/>
    <property type="match status" value="1"/>
</dbReference>
<organism evidence="4 5">
    <name type="scientific">Talaromyces atroroseus</name>
    <dbReference type="NCBI Taxonomy" id="1441469"/>
    <lineage>
        <taxon>Eukaryota</taxon>
        <taxon>Fungi</taxon>
        <taxon>Dikarya</taxon>
        <taxon>Ascomycota</taxon>
        <taxon>Pezizomycotina</taxon>
        <taxon>Eurotiomycetes</taxon>
        <taxon>Eurotiomycetidae</taxon>
        <taxon>Eurotiales</taxon>
        <taxon>Trichocomaceae</taxon>
        <taxon>Talaromyces</taxon>
        <taxon>Talaromyces sect. Trachyspermi</taxon>
    </lineage>
</organism>
<proteinExistence type="inferred from homology"/>
<keyword evidence="2" id="KW-0285">Flavoprotein</keyword>
<dbReference type="EMBL" id="LFMY01000001">
    <property type="protein sequence ID" value="OKL64464.1"/>
    <property type="molecule type" value="Genomic_DNA"/>
</dbReference>
<dbReference type="RefSeq" id="XP_020124585.1">
    <property type="nucleotide sequence ID" value="XM_020260859.1"/>
</dbReference>
<dbReference type="SUPFAM" id="SSF51905">
    <property type="entry name" value="FAD/NAD(P)-binding domain"/>
    <property type="match status" value="1"/>
</dbReference>
<comment type="similarity">
    <text evidence="1">Belongs to the GMC oxidoreductase family.</text>
</comment>